<keyword evidence="1" id="KW-0812">Transmembrane</keyword>
<evidence type="ECO:0000313" key="3">
    <source>
        <dbReference type="Proteomes" id="UP000609346"/>
    </source>
</evidence>
<gene>
    <name evidence="2" type="ORF">H8B09_19360</name>
</gene>
<protein>
    <submittedName>
        <fullName evidence="2">Uncharacterized protein</fullName>
    </submittedName>
</protein>
<name>A0ABR8MYB3_9BACL</name>
<dbReference type="Proteomes" id="UP000609346">
    <property type="component" value="Unassembled WGS sequence"/>
</dbReference>
<keyword evidence="3" id="KW-1185">Reference proteome</keyword>
<comment type="caution">
    <text evidence="2">The sequence shown here is derived from an EMBL/GenBank/DDBJ whole genome shotgun (WGS) entry which is preliminary data.</text>
</comment>
<feature type="transmembrane region" description="Helical" evidence="1">
    <location>
        <begin position="102"/>
        <end position="130"/>
    </location>
</feature>
<keyword evidence="1" id="KW-0472">Membrane</keyword>
<evidence type="ECO:0000313" key="2">
    <source>
        <dbReference type="EMBL" id="MBD3920933.1"/>
    </source>
</evidence>
<feature type="transmembrane region" description="Helical" evidence="1">
    <location>
        <begin position="69"/>
        <end position="90"/>
    </location>
</feature>
<evidence type="ECO:0000256" key="1">
    <source>
        <dbReference type="SAM" id="Phobius"/>
    </source>
</evidence>
<keyword evidence="1" id="KW-1133">Transmembrane helix</keyword>
<sequence>MKSTRWKMLKWPFLAAIGVFVLIICSGWTHGGHPGFGQETGFGHGGGSFRSGDGMLVQRIRVTEHDRDGFGLIGLLAKLGVLLIGAALFAKGKSLLKWIGGLMAIVALWSLLSFWTIVIAAVVIGAYIYIRRRSKGGSDIEMTPSAEWLTASVPHNDVHILDQWERQLNKEAKQ</sequence>
<proteinExistence type="predicted"/>
<accession>A0ABR8MYB3</accession>
<dbReference type="RefSeq" id="WP_191205243.1">
    <property type="nucleotide sequence ID" value="NZ_JACXZA010000005.1"/>
</dbReference>
<organism evidence="2 3">
    <name type="scientific">Paenibacillus terricola</name>
    <dbReference type="NCBI Taxonomy" id="2763503"/>
    <lineage>
        <taxon>Bacteria</taxon>
        <taxon>Bacillati</taxon>
        <taxon>Bacillota</taxon>
        <taxon>Bacilli</taxon>
        <taxon>Bacillales</taxon>
        <taxon>Paenibacillaceae</taxon>
        <taxon>Paenibacillus</taxon>
    </lineage>
</organism>
<reference evidence="2 3" key="1">
    <citation type="submission" date="2020-09" db="EMBL/GenBank/DDBJ databases">
        <title>Paenibacillus sp. strain PR3 16S rRNA gene Genome sequencing and assembly.</title>
        <authorList>
            <person name="Kim J."/>
        </authorList>
    </citation>
    <scope>NUCLEOTIDE SEQUENCE [LARGE SCALE GENOMIC DNA]</scope>
    <source>
        <strain evidence="2 3">PR3</strain>
    </source>
</reference>
<dbReference type="EMBL" id="JACXZA010000005">
    <property type="protein sequence ID" value="MBD3920933.1"/>
    <property type="molecule type" value="Genomic_DNA"/>
</dbReference>